<evidence type="ECO:0000256" key="2">
    <source>
        <dbReference type="ARBA" id="ARBA00023134"/>
    </source>
</evidence>
<evidence type="ECO:0000313" key="6">
    <source>
        <dbReference type="Proteomes" id="UP000193411"/>
    </source>
</evidence>
<keyword evidence="2" id="KW-0342">GTP-binding</keyword>
<evidence type="ECO:0000259" key="4">
    <source>
        <dbReference type="PROSITE" id="PS51715"/>
    </source>
</evidence>
<dbReference type="Proteomes" id="UP000193411">
    <property type="component" value="Unassembled WGS sequence"/>
</dbReference>
<dbReference type="OrthoDB" id="2135133at2759"/>
<dbReference type="PANTHER" id="PTHR10751">
    <property type="entry name" value="GUANYLATE BINDING PROTEIN"/>
    <property type="match status" value="1"/>
</dbReference>
<comment type="similarity">
    <text evidence="3">Belongs to the TRAFAC class dynamin-like GTPase superfamily. GB1/RHD3 GTPase family.</text>
</comment>
<proteinExistence type="inferred from homology"/>
<organism evidence="5 6">
    <name type="scientific">Catenaria anguillulae PL171</name>
    <dbReference type="NCBI Taxonomy" id="765915"/>
    <lineage>
        <taxon>Eukaryota</taxon>
        <taxon>Fungi</taxon>
        <taxon>Fungi incertae sedis</taxon>
        <taxon>Blastocladiomycota</taxon>
        <taxon>Blastocladiomycetes</taxon>
        <taxon>Blastocladiales</taxon>
        <taxon>Catenariaceae</taxon>
        <taxon>Catenaria</taxon>
    </lineage>
</organism>
<feature type="domain" description="GB1/RHD3-type G" evidence="4">
    <location>
        <begin position="36"/>
        <end position="266"/>
    </location>
</feature>
<protein>
    <submittedName>
        <fullName evidence="5">Guanylate-binding protein</fullName>
    </submittedName>
</protein>
<evidence type="ECO:0000313" key="5">
    <source>
        <dbReference type="EMBL" id="ORZ35050.1"/>
    </source>
</evidence>
<comment type="caution">
    <text evidence="5">The sequence shown here is derived from an EMBL/GenBank/DDBJ whole genome shotgun (WGS) entry which is preliminary data.</text>
</comment>
<dbReference type="GO" id="GO:0003924">
    <property type="term" value="F:GTPase activity"/>
    <property type="evidence" value="ECO:0007669"/>
    <property type="project" value="InterPro"/>
</dbReference>
<reference evidence="5 6" key="1">
    <citation type="submission" date="2016-07" db="EMBL/GenBank/DDBJ databases">
        <title>Pervasive Adenine N6-methylation of Active Genes in Fungi.</title>
        <authorList>
            <consortium name="DOE Joint Genome Institute"/>
            <person name="Mondo S.J."/>
            <person name="Dannebaum R.O."/>
            <person name="Kuo R.C."/>
            <person name="Labutti K."/>
            <person name="Haridas S."/>
            <person name="Kuo A."/>
            <person name="Salamov A."/>
            <person name="Ahrendt S.R."/>
            <person name="Lipzen A."/>
            <person name="Sullivan W."/>
            <person name="Andreopoulos W.B."/>
            <person name="Clum A."/>
            <person name="Lindquist E."/>
            <person name="Daum C."/>
            <person name="Ramamoorthy G.K."/>
            <person name="Gryganskyi A."/>
            <person name="Culley D."/>
            <person name="Magnuson J.K."/>
            <person name="James T.Y."/>
            <person name="O'Malley M.A."/>
            <person name="Stajich J.E."/>
            <person name="Spatafora J.W."/>
            <person name="Visel A."/>
            <person name="Grigoriev I.V."/>
        </authorList>
    </citation>
    <scope>NUCLEOTIDE SEQUENCE [LARGE SCALE GENOMIC DNA]</scope>
    <source>
        <strain evidence="5 6">PL171</strain>
    </source>
</reference>
<accession>A0A1Y2HKF0</accession>
<dbReference type="EMBL" id="MCFL01000024">
    <property type="protein sequence ID" value="ORZ35050.1"/>
    <property type="molecule type" value="Genomic_DNA"/>
</dbReference>
<gene>
    <name evidence="5" type="ORF">BCR44DRAFT_1499941</name>
</gene>
<evidence type="ECO:0000256" key="1">
    <source>
        <dbReference type="ARBA" id="ARBA00022741"/>
    </source>
</evidence>
<dbReference type="Pfam" id="PF02263">
    <property type="entry name" value="GBP"/>
    <property type="match status" value="1"/>
</dbReference>
<dbReference type="AlphaFoldDB" id="A0A1Y2HKF0"/>
<dbReference type="InterPro" id="IPR027417">
    <property type="entry name" value="P-loop_NTPase"/>
</dbReference>
<name>A0A1Y2HKF0_9FUNG</name>
<keyword evidence="1" id="KW-0547">Nucleotide-binding</keyword>
<keyword evidence="6" id="KW-1185">Reference proteome</keyword>
<dbReference type="GO" id="GO:0005525">
    <property type="term" value="F:GTP binding"/>
    <property type="evidence" value="ECO:0007669"/>
    <property type="project" value="UniProtKB-KW"/>
</dbReference>
<evidence type="ECO:0000256" key="3">
    <source>
        <dbReference type="PROSITE-ProRule" id="PRU01052"/>
    </source>
</evidence>
<dbReference type="InterPro" id="IPR015894">
    <property type="entry name" value="Guanylate-bd_N"/>
</dbReference>
<dbReference type="PROSITE" id="PS51715">
    <property type="entry name" value="G_GB1_RHD3"/>
    <property type="match status" value="1"/>
</dbReference>
<dbReference type="STRING" id="765915.A0A1Y2HKF0"/>
<dbReference type="InterPro" id="IPR030386">
    <property type="entry name" value="G_GB1_RHD3_dom"/>
</dbReference>
<dbReference type="SUPFAM" id="SSF52540">
    <property type="entry name" value="P-loop containing nucleoside triphosphate hydrolases"/>
    <property type="match status" value="1"/>
</dbReference>
<sequence length="485" mass="54393">MDEPIPLVTIVPHPNDEKCPHFSVNPKAVDFLSAIQGPIGVVTIAGLYRTGKSYVLNRLAGSNRGFAVGSLVEPCTQGIYIWVISNPPPELACLLKDRSMTLVLLDTEGLGSFTKSKTYDVKMFSLSVLLSSMFLYNSMGSIDESALDRLSLVAELSNHIRLQHAADDQPDAYTLNNLRLELDGRAISSDEYLENVLKPIEGDSEKLKTRNSIRASVVQYFPDRHCFTLKRPVNDEKLLQRLDELSEAEIRPQFLEQMKHLTNTSMNSGGMPVIRSAWENVIAAECDRFLADALRHGIASGTPTWWHICPGGRGTAHPILGGIQWGVDVNFTKSQRESEHALSKVIGPVMAVLETEDVSFEKFESELSISLNEPIFQGPRTGKASVLTDFLSKKLVTLAKSIHTKHWNRREQEITEEMRRRTDAAESDRINSENLLRDLRQNFLKSREEVEQLARENQALINVVAKFPDAFGEEELPRNKQSPDR</sequence>
<dbReference type="Gene3D" id="3.40.50.300">
    <property type="entry name" value="P-loop containing nucleotide triphosphate hydrolases"/>
    <property type="match status" value="1"/>
</dbReference>